<name>A0ABQ3YAP1_9ACTN</name>
<dbReference type="InterPro" id="IPR011611">
    <property type="entry name" value="PfkB_dom"/>
</dbReference>
<evidence type="ECO:0000256" key="3">
    <source>
        <dbReference type="ARBA" id="ARBA00022777"/>
    </source>
</evidence>
<feature type="domain" description="Carbohydrate kinase PfkB" evidence="5">
    <location>
        <begin position="3"/>
        <end position="123"/>
    </location>
</feature>
<keyword evidence="7" id="KW-1185">Reference proteome</keyword>
<keyword evidence="2 4" id="KW-0808">Transferase</keyword>
<evidence type="ECO:0000256" key="4">
    <source>
        <dbReference type="RuleBase" id="RU003704"/>
    </source>
</evidence>
<keyword evidence="3 4" id="KW-0418">Kinase</keyword>
<protein>
    <submittedName>
        <fullName evidence="6">Ribokinase</fullName>
    </submittedName>
</protein>
<dbReference type="PROSITE" id="PS00583">
    <property type="entry name" value="PFKB_KINASES_1"/>
    <property type="match status" value="1"/>
</dbReference>
<evidence type="ECO:0000313" key="7">
    <source>
        <dbReference type="Proteomes" id="UP000609879"/>
    </source>
</evidence>
<comment type="similarity">
    <text evidence="1 4">Belongs to the carbohydrate kinase PfkB family.</text>
</comment>
<dbReference type="PRINTS" id="PR00990">
    <property type="entry name" value="RIBOKINASE"/>
</dbReference>
<accession>A0ABQ3YAP1</accession>
<dbReference type="Pfam" id="PF00294">
    <property type="entry name" value="PfkB"/>
    <property type="match status" value="2"/>
</dbReference>
<dbReference type="InterPro" id="IPR002139">
    <property type="entry name" value="Ribo/fructo_kinase"/>
</dbReference>
<sequence>MDKTIAVFGRANADLTVRVPHRASEGRAAFGSPLAVTPGGKAFNQACAVARLGGRAALIANAGDDEWGRMLARTLAECGVDGAGFRLLPGVPTGAAVIEVTPDGESYVTFARSPGTDPRPADAARVVADVVVAQLDVPPEAVRALPRPPLLIGNLVPDPGLDTAFLSGLDLYAVNEHEAAAVLGTSRASAAEAVDGLLALGVPAAVVTAGRRGAAYGHLGGTGTVSAPRVDAVDSSGAGDAFLAALALELSRDRPLPDAVAVAVRVGSRAVRQRGSLLR</sequence>
<feature type="domain" description="Carbohydrate kinase PfkB" evidence="5">
    <location>
        <begin position="165"/>
        <end position="276"/>
    </location>
</feature>
<evidence type="ECO:0000259" key="5">
    <source>
        <dbReference type="Pfam" id="PF00294"/>
    </source>
</evidence>
<dbReference type="PROSITE" id="PS00584">
    <property type="entry name" value="PFKB_KINASES_2"/>
    <property type="match status" value="1"/>
</dbReference>
<organism evidence="6 7">
    <name type="scientific">Paractinoplanes deccanensis</name>
    <dbReference type="NCBI Taxonomy" id="113561"/>
    <lineage>
        <taxon>Bacteria</taxon>
        <taxon>Bacillati</taxon>
        <taxon>Actinomycetota</taxon>
        <taxon>Actinomycetes</taxon>
        <taxon>Micromonosporales</taxon>
        <taxon>Micromonosporaceae</taxon>
        <taxon>Paractinoplanes</taxon>
    </lineage>
</organism>
<gene>
    <name evidence="6" type="primary">rbsK_3</name>
    <name evidence="6" type="ORF">Ade02nite_56780</name>
</gene>
<reference evidence="6 7" key="1">
    <citation type="submission" date="2021-01" db="EMBL/GenBank/DDBJ databases">
        <title>Whole genome shotgun sequence of Actinoplanes deccanensis NBRC 13994.</title>
        <authorList>
            <person name="Komaki H."/>
            <person name="Tamura T."/>
        </authorList>
    </citation>
    <scope>NUCLEOTIDE SEQUENCE [LARGE SCALE GENOMIC DNA]</scope>
    <source>
        <strain evidence="6 7">NBRC 13994</strain>
    </source>
</reference>
<dbReference type="PANTHER" id="PTHR10584">
    <property type="entry name" value="SUGAR KINASE"/>
    <property type="match status" value="1"/>
</dbReference>
<proteinExistence type="inferred from homology"/>
<dbReference type="EMBL" id="BOMI01000114">
    <property type="protein sequence ID" value="GID77037.1"/>
    <property type="molecule type" value="Genomic_DNA"/>
</dbReference>
<dbReference type="InterPro" id="IPR029056">
    <property type="entry name" value="Ribokinase-like"/>
</dbReference>
<evidence type="ECO:0000256" key="2">
    <source>
        <dbReference type="ARBA" id="ARBA00022679"/>
    </source>
</evidence>
<dbReference type="PANTHER" id="PTHR10584:SF166">
    <property type="entry name" value="RIBOKINASE"/>
    <property type="match status" value="1"/>
</dbReference>
<dbReference type="RefSeq" id="WP_203770540.1">
    <property type="nucleotide sequence ID" value="NZ_BAAABO010000020.1"/>
</dbReference>
<dbReference type="Gene3D" id="3.40.1190.20">
    <property type="match status" value="1"/>
</dbReference>
<comment type="caution">
    <text evidence="6">The sequence shown here is derived from an EMBL/GenBank/DDBJ whole genome shotgun (WGS) entry which is preliminary data.</text>
</comment>
<dbReference type="InterPro" id="IPR002173">
    <property type="entry name" value="Carboh/pur_kinase_PfkB_CS"/>
</dbReference>
<evidence type="ECO:0000313" key="6">
    <source>
        <dbReference type="EMBL" id="GID77037.1"/>
    </source>
</evidence>
<dbReference type="Proteomes" id="UP000609879">
    <property type="component" value="Unassembled WGS sequence"/>
</dbReference>
<dbReference type="SUPFAM" id="SSF53613">
    <property type="entry name" value="Ribokinase-like"/>
    <property type="match status" value="1"/>
</dbReference>
<evidence type="ECO:0000256" key="1">
    <source>
        <dbReference type="ARBA" id="ARBA00010688"/>
    </source>
</evidence>